<evidence type="ECO:0000256" key="7">
    <source>
        <dbReference type="ARBA" id="ARBA00022989"/>
    </source>
</evidence>
<reference evidence="14" key="2">
    <citation type="submission" date="2020-05" db="UniProtKB">
        <authorList>
            <consortium name="EnsemblMetazoa"/>
        </authorList>
    </citation>
    <scope>IDENTIFICATION</scope>
    <source>
        <strain evidence="14">Ngousso</strain>
    </source>
</reference>
<evidence type="ECO:0000256" key="4">
    <source>
        <dbReference type="ARBA" id="ARBA00022692"/>
    </source>
</evidence>
<dbReference type="SMART" id="SM00364">
    <property type="entry name" value="LRR_BAC"/>
    <property type="match status" value="8"/>
</dbReference>
<name>A0A6E8V9C8_ANOCL</name>
<dbReference type="GeneID" id="120951478"/>
<dbReference type="FunFam" id="3.40.50.10140:FF:000020">
    <property type="entry name" value="Blast:Protein toll"/>
    <property type="match status" value="1"/>
</dbReference>
<comment type="similarity">
    <text evidence="2">Belongs to the Toll-like receptor family.</text>
</comment>
<evidence type="ECO:0000256" key="6">
    <source>
        <dbReference type="ARBA" id="ARBA00022737"/>
    </source>
</evidence>
<dbReference type="PRINTS" id="PR01537">
    <property type="entry name" value="INTRLKN1R1F"/>
</dbReference>
<dbReference type="Gene3D" id="3.40.50.10140">
    <property type="entry name" value="Toll/interleukin-1 receptor homology (TIR) domain"/>
    <property type="match status" value="1"/>
</dbReference>
<evidence type="ECO:0000313" key="15">
    <source>
        <dbReference type="Proteomes" id="UP001105220"/>
    </source>
</evidence>
<comment type="subcellular location">
    <subcellularLocation>
        <location evidence="1">Membrane</location>
        <topology evidence="1">Single-pass membrane protein</topology>
    </subcellularLocation>
</comment>
<dbReference type="GO" id="GO:0038023">
    <property type="term" value="F:signaling receptor activity"/>
    <property type="evidence" value="ECO:0007669"/>
    <property type="project" value="TreeGrafter"/>
</dbReference>
<keyword evidence="3" id="KW-0433">Leucine-rich repeat</keyword>
<keyword evidence="10" id="KW-0325">Glycoprotein</keyword>
<dbReference type="FunFam" id="3.80.10.10:FF:000391">
    <property type="entry name" value="Protein toll"/>
    <property type="match status" value="1"/>
</dbReference>
<keyword evidence="4 11" id="KW-0812">Transmembrane</keyword>
<dbReference type="VEuPathDB" id="VectorBase:ACON2_030666"/>
<dbReference type="SMART" id="SM00369">
    <property type="entry name" value="LRR_TYP"/>
    <property type="match status" value="11"/>
</dbReference>
<dbReference type="Pfam" id="PF13855">
    <property type="entry name" value="LRR_8"/>
    <property type="match status" value="3"/>
</dbReference>
<dbReference type="InterPro" id="IPR000157">
    <property type="entry name" value="TIR_dom"/>
</dbReference>
<dbReference type="FunFam" id="3.80.10.10:FF:000768">
    <property type="entry name" value="Toll-like protein"/>
    <property type="match status" value="1"/>
</dbReference>
<keyword evidence="9" id="KW-0675">Receptor</keyword>
<dbReference type="PROSITE" id="PS50104">
    <property type="entry name" value="TIR"/>
    <property type="match status" value="1"/>
</dbReference>
<dbReference type="SMART" id="SM00255">
    <property type="entry name" value="TIR"/>
    <property type="match status" value="1"/>
</dbReference>
<dbReference type="SUPFAM" id="SSF52058">
    <property type="entry name" value="L domain-like"/>
    <property type="match status" value="2"/>
</dbReference>
<dbReference type="PANTHER" id="PTHR24365:SF541">
    <property type="entry name" value="PROTEIN TOLL-RELATED"/>
    <property type="match status" value="1"/>
</dbReference>
<dbReference type="InterPro" id="IPR003591">
    <property type="entry name" value="Leu-rich_rpt_typical-subtyp"/>
</dbReference>
<sequence>MGSVWVCCLSLLVLLTAQASGNDCTVEKHSDLVSKAKCPGFNVQLTLHTNPRQLEVTCSDKPDFQLLENIQNLPNFKFEELAYQNCPLPVGNQSLVDLLSAFLDRTQLSSIRRLFFVDNAKLSGQVTLDPQLFADLPALQVLSMKNSSRMPLDNPELFKYLQSLTWIDLREGDGGSRNSKVLLHTLTQLTTLELTENELTTLPTELITDLPSLGSLTLYHNKLERIEQFADLPNLTSLDLTYNELDTLQEDVFYKLPNLTHLFLNSNKLTSLPSGLLKRNTKLIVFRADNQHGSGLVLGDELFAGLTMLEDVSVSNCKLTTLPEGLFTAASKLTKLDVSDNKLQSLPENLLRHSSILKELYLQHNELINMLPDTLLQSTNKLRILNLGHNKLTTLSKYLLDSKNSLEELHLEYNQLYMIDRDAFISQAQSLKMLNLSHNQVALHVNGTDVFYLDGKTYYISQTPFYILAQLTDLDLSYNAIIKIFGDFKGFMGNLQSLDLSHNLIMNISDKDFSFLSPKIEKVNLESNRITMFTFNDSKKSTFSNRSINTPRQILLADNSLNCDCISSSLVTYLQDQLNAGKFVPLKGLHCAQPPELLGRKPQDLSLEDLLCKIDVSSGFCPTECKCYKRAVDQGAIVNCTAANLTRVPVIKSPSIIGRNMIELYLEQNMIKELSNVGEGWNTIRRLNIANNSFTTLPGDSLPEQLELLDVSGNQLTEVDAAFIIKLNHTALRNISLSANPWDCHCENPLLAFAVDNAARITGYSTLQCSDGQPINSATLNDLCAWPTTLKFYISAAVSLVLAACLLAIWLYMKYSLEIKVWLFKHNLLQWLVTEEQIDMDKRYDAFISYSHKDEEFVTDQLLPRLESEELNFKICWHVRDFMPGEMIATQITKAVEDSRRTIIILSLNYLESVWGQMEFNTAYLQSLEDKRNRVIPIIYQDIGDIDQLDPELRAYLKTNTYVRWDDPWFWDKLHYAMPHKRRPKGVQATDNMRMASVDKLNLLKAPAIMTPVSSETTPPVEHAEKGIAHDGPLGCYGDPSKPSTMPPFIISNGMSN</sequence>
<evidence type="ECO:0000256" key="5">
    <source>
        <dbReference type="ARBA" id="ARBA00022729"/>
    </source>
</evidence>
<feature type="transmembrane region" description="Helical" evidence="11">
    <location>
        <begin position="792"/>
        <end position="813"/>
    </location>
</feature>
<dbReference type="FunFam" id="3.80.10.10:FF:000904">
    <property type="entry name" value="AGAP010636-PA"/>
    <property type="match status" value="1"/>
</dbReference>
<dbReference type="PANTHER" id="PTHR24365">
    <property type="entry name" value="TOLL-LIKE RECEPTOR"/>
    <property type="match status" value="1"/>
</dbReference>
<dbReference type="InterPro" id="IPR035897">
    <property type="entry name" value="Toll_tir_struct_dom_sf"/>
</dbReference>
<dbReference type="Proteomes" id="UP001105220">
    <property type="component" value="Unplaced"/>
</dbReference>
<dbReference type="InterPro" id="IPR001611">
    <property type="entry name" value="Leu-rich_rpt"/>
</dbReference>
<reference key="1">
    <citation type="journal article" date="2019" name="Genes (Basel)">
        <title>A High-Quality De novo Genome Assembly from a Single Mosquito Using PacBio Sequencing.</title>
        <authorList>
            <person name="Kingan S.B."/>
            <person name="Heaton H."/>
            <person name="Cudini J."/>
            <person name="Lambert C.C."/>
            <person name="Baybayan P."/>
            <person name="Galvin B.D."/>
            <person name="Durbin R."/>
            <person name="Korlach J."/>
            <person name="Lawniczak M.K.N."/>
        </authorList>
    </citation>
    <scope>NUCLEOTIDE SEQUENCE [LARGE SCALE GENOMIC DNA]</scope>
    <source>
        <strain>Mali-NIH</strain>
    </source>
</reference>
<evidence type="ECO:0000256" key="12">
    <source>
        <dbReference type="SAM" id="SignalP"/>
    </source>
</evidence>
<dbReference type="Gene3D" id="3.80.10.10">
    <property type="entry name" value="Ribonuclease Inhibitor"/>
    <property type="match status" value="3"/>
</dbReference>
<keyword evidence="8 11" id="KW-0472">Membrane</keyword>
<evidence type="ECO:0000256" key="2">
    <source>
        <dbReference type="ARBA" id="ARBA00009634"/>
    </source>
</evidence>
<dbReference type="VEuPathDB" id="VectorBase:ACMO_003743"/>
<dbReference type="RefSeq" id="XP_040226181.2">
    <property type="nucleotide sequence ID" value="XM_040370247.2"/>
</dbReference>
<proteinExistence type="inferred from homology"/>
<dbReference type="InterPro" id="IPR032675">
    <property type="entry name" value="LRR_dom_sf"/>
</dbReference>
<accession>A0A6E8V9C8</accession>
<evidence type="ECO:0000256" key="8">
    <source>
        <dbReference type="ARBA" id="ARBA00023136"/>
    </source>
</evidence>
<keyword evidence="6" id="KW-0677">Repeat</keyword>
<feature type="domain" description="TIR" evidence="13">
    <location>
        <begin position="842"/>
        <end position="978"/>
    </location>
</feature>
<evidence type="ECO:0000256" key="10">
    <source>
        <dbReference type="ARBA" id="ARBA00023180"/>
    </source>
</evidence>
<evidence type="ECO:0000256" key="11">
    <source>
        <dbReference type="SAM" id="Phobius"/>
    </source>
</evidence>
<dbReference type="Pfam" id="PF13676">
    <property type="entry name" value="TIR_2"/>
    <property type="match status" value="1"/>
</dbReference>
<dbReference type="SMART" id="SM00365">
    <property type="entry name" value="LRR_SD22"/>
    <property type="match status" value="6"/>
</dbReference>
<dbReference type="GO" id="GO:0007165">
    <property type="term" value="P:signal transduction"/>
    <property type="evidence" value="ECO:0007669"/>
    <property type="project" value="InterPro"/>
</dbReference>
<dbReference type="AlphaFoldDB" id="A0A6E8V9C8"/>
<evidence type="ECO:0000259" key="13">
    <source>
        <dbReference type="PROSITE" id="PS50104"/>
    </source>
</evidence>
<keyword evidence="7 11" id="KW-1133">Transmembrane helix</keyword>
<keyword evidence="15" id="KW-1185">Reference proteome</keyword>
<feature type="chain" id="PRO_5026326045" evidence="12">
    <location>
        <begin position="22"/>
        <end position="1057"/>
    </location>
</feature>
<protein>
    <submittedName>
        <fullName evidence="14">TIR domain-containing protein</fullName>
    </submittedName>
</protein>
<dbReference type="EnsemblMetazoa" id="ACON000999-RA">
    <property type="protein sequence ID" value="ACON000999-PA"/>
    <property type="gene ID" value="ACON000999"/>
</dbReference>
<dbReference type="SUPFAM" id="SSF52200">
    <property type="entry name" value="Toll/Interleukin receptor TIR domain"/>
    <property type="match status" value="1"/>
</dbReference>
<keyword evidence="5 12" id="KW-0732">Signal</keyword>
<dbReference type="GO" id="GO:0005886">
    <property type="term" value="C:plasma membrane"/>
    <property type="evidence" value="ECO:0007669"/>
    <property type="project" value="TreeGrafter"/>
</dbReference>
<evidence type="ECO:0000256" key="9">
    <source>
        <dbReference type="ARBA" id="ARBA00023170"/>
    </source>
</evidence>
<evidence type="ECO:0000313" key="14">
    <source>
        <dbReference type="EnsemblMetazoa" id="ACON000999-PA"/>
    </source>
</evidence>
<organism evidence="14 15">
    <name type="scientific">Anopheles coluzzii</name>
    <name type="common">African malaria mosquito</name>
    <dbReference type="NCBI Taxonomy" id="1518534"/>
    <lineage>
        <taxon>Eukaryota</taxon>
        <taxon>Metazoa</taxon>
        <taxon>Ecdysozoa</taxon>
        <taxon>Arthropoda</taxon>
        <taxon>Hexapoda</taxon>
        <taxon>Insecta</taxon>
        <taxon>Pterygota</taxon>
        <taxon>Neoptera</taxon>
        <taxon>Endopterygota</taxon>
        <taxon>Diptera</taxon>
        <taxon>Nematocera</taxon>
        <taxon>Culicoidea</taxon>
        <taxon>Culicidae</taxon>
        <taxon>Anophelinae</taxon>
        <taxon>Anopheles</taxon>
    </lineage>
</organism>
<dbReference type="PROSITE" id="PS51450">
    <property type="entry name" value="LRR"/>
    <property type="match status" value="6"/>
</dbReference>
<dbReference type="VEuPathDB" id="VectorBase:ACON000999"/>
<evidence type="ECO:0000256" key="1">
    <source>
        <dbReference type="ARBA" id="ARBA00004167"/>
    </source>
</evidence>
<feature type="signal peptide" evidence="12">
    <location>
        <begin position="1"/>
        <end position="21"/>
    </location>
</feature>
<evidence type="ECO:0000256" key="3">
    <source>
        <dbReference type="ARBA" id="ARBA00022614"/>
    </source>
</evidence>